<name>A0A182NQ39_9DIPT</name>
<proteinExistence type="predicted"/>
<evidence type="ECO:0008006" key="3">
    <source>
        <dbReference type="Google" id="ProtNLM"/>
    </source>
</evidence>
<organism evidence="1 2">
    <name type="scientific">Anopheles dirus</name>
    <dbReference type="NCBI Taxonomy" id="7168"/>
    <lineage>
        <taxon>Eukaryota</taxon>
        <taxon>Metazoa</taxon>
        <taxon>Ecdysozoa</taxon>
        <taxon>Arthropoda</taxon>
        <taxon>Hexapoda</taxon>
        <taxon>Insecta</taxon>
        <taxon>Pterygota</taxon>
        <taxon>Neoptera</taxon>
        <taxon>Endopterygota</taxon>
        <taxon>Diptera</taxon>
        <taxon>Nematocera</taxon>
        <taxon>Culicoidea</taxon>
        <taxon>Culicidae</taxon>
        <taxon>Anophelinae</taxon>
        <taxon>Anopheles</taxon>
    </lineage>
</organism>
<protein>
    <recommendedName>
        <fullName evidence="3">Peptidase aspartic putative domain-containing protein</fullName>
    </recommendedName>
</protein>
<accession>A0A182NQ39</accession>
<dbReference type="AlphaFoldDB" id="A0A182NQ39"/>
<dbReference type="STRING" id="7168.A0A182NQ39"/>
<sequence length="265" mass="30506">MPIHPLFRILPVTLHHGESSQTVYAFIDEGSSYSLMDEKIAKELKVKGPNIPLRLQWTGNVTRAEPDSEKIRLNVSGKGKSQQYRLENVRTVRQLILPIQSVKYSELSRQFPHLKGLPVEDYEDVQPQLLIGLDNLRLCVPIKLREGTSADPIAAMCRLGWSIYGDSEKRSKILLKDTTRRLKTVNGFEIGLLWNTDSPEFPDSYPMAARRLEYLVRKFKQNPELESKVRETIEDYERNGYAHKATLEELTSVEANRIWRNSNIN</sequence>
<evidence type="ECO:0000313" key="1">
    <source>
        <dbReference type="EnsemblMetazoa" id="ADIR009774-PA"/>
    </source>
</evidence>
<reference evidence="1" key="2">
    <citation type="submission" date="2020-05" db="UniProtKB">
        <authorList>
            <consortium name="EnsemblMetazoa"/>
        </authorList>
    </citation>
    <scope>IDENTIFICATION</scope>
    <source>
        <strain evidence="1">WRAIR2</strain>
    </source>
</reference>
<keyword evidence="2" id="KW-1185">Reference proteome</keyword>
<dbReference type="Proteomes" id="UP000075884">
    <property type="component" value="Unassembled WGS sequence"/>
</dbReference>
<dbReference type="EnsemblMetazoa" id="ADIR009774-RA">
    <property type="protein sequence ID" value="ADIR009774-PA"/>
    <property type="gene ID" value="ADIR009774"/>
</dbReference>
<dbReference type="VEuPathDB" id="VectorBase:ADIR009774"/>
<dbReference type="PANTHER" id="PTHR47331:SF5">
    <property type="entry name" value="RIBONUCLEASE H"/>
    <property type="match status" value="1"/>
</dbReference>
<evidence type="ECO:0000313" key="2">
    <source>
        <dbReference type="Proteomes" id="UP000075884"/>
    </source>
</evidence>
<dbReference type="PANTHER" id="PTHR47331">
    <property type="entry name" value="PHD-TYPE DOMAIN-CONTAINING PROTEIN"/>
    <property type="match status" value="1"/>
</dbReference>
<reference evidence="2" key="1">
    <citation type="submission" date="2013-03" db="EMBL/GenBank/DDBJ databases">
        <title>The Genome Sequence of Anopheles dirus WRAIR2.</title>
        <authorList>
            <consortium name="The Broad Institute Genomics Platform"/>
            <person name="Neafsey D.E."/>
            <person name="Walton C."/>
            <person name="Walker B."/>
            <person name="Young S.K."/>
            <person name="Zeng Q."/>
            <person name="Gargeya S."/>
            <person name="Fitzgerald M."/>
            <person name="Haas B."/>
            <person name="Abouelleil A."/>
            <person name="Allen A.W."/>
            <person name="Alvarado L."/>
            <person name="Arachchi H.M."/>
            <person name="Berlin A.M."/>
            <person name="Chapman S.B."/>
            <person name="Gainer-Dewar J."/>
            <person name="Goldberg J."/>
            <person name="Griggs A."/>
            <person name="Gujja S."/>
            <person name="Hansen M."/>
            <person name="Howarth C."/>
            <person name="Imamovic A."/>
            <person name="Ireland A."/>
            <person name="Larimer J."/>
            <person name="McCowan C."/>
            <person name="Murphy C."/>
            <person name="Pearson M."/>
            <person name="Poon T.W."/>
            <person name="Priest M."/>
            <person name="Roberts A."/>
            <person name="Saif S."/>
            <person name="Shea T."/>
            <person name="Sisk P."/>
            <person name="Sykes S."/>
            <person name="Wortman J."/>
            <person name="Nusbaum C."/>
            <person name="Birren B."/>
        </authorList>
    </citation>
    <scope>NUCLEOTIDE SEQUENCE [LARGE SCALE GENOMIC DNA]</scope>
    <source>
        <strain evidence="2">WRAIR2</strain>
    </source>
</reference>